<organism evidence="3 4">
    <name type="scientific">Magallana gigas</name>
    <name type="common">Pacific oyster</name>
    <name type="synonym">Crassostrea gigas</name>
    <dbReference type="NCBI Taxonomy" id="29159"/>
    <lineage>
        <taxon>Eukaryota</taxon>
        <taxon>Metazoa</taxon>
        <taxon>Spiralia</taxon>
        <taxon>Lophotrochozoa</taxon>
        <taxon>Mollusca</taxon>
        <taxon>Bivalvia</taxon>
        <taxon>Autobranchia</taxon>
        <taxon>Pteriomorphia</taxon>
        <taxon>Ostreida</taxon>
        <taxon>Ostreoidea</taxon>
        <taxon>Ostreidae</taxon>
        <taxon>Magallana</taxon>
    </lineage>
</organism>
<dbReference type="Pfam" id="PF00027">
    <property type="entry name" value="cNMP_binding"/>
    <property type="match status" value="1"/>
</dbReference>
<accession>A0A8W8LBS9</accession>
<name>A0A8W8LBS9_MAGGI</name>
<reference evidence="3" key="1">
    <citation type="submission" date="2022-08" db="UniProtKB">
        <authorList>
            <consortium name="EnsemblMetazoa"/>
        </authorList>
    </citation>
    <scope>IDENTIFICATION</scope>
    <source>
        <strain evidence="3">05x7-T-G4-1.051#20</strain>
    </source>
</reference>
<dbReference type="CDD" id="cd00038">
    <property type="entry name" value="CAP_ED"/>
    <property type="match status" value="1"/>
</dbReference>
<dbReference type="PANTHER" id="PTHR23011:SF38">
    <property type="entry name" value="CYCLIC NUCLEOTIDE-BINDING DOMAIN-CONTAINING PROTEIN"/>
    <property type="match status" value="1"/>
</dbReference>
<dbReference type="EnsemblMetazoa" id="G27283.1">
    <property type="protein sequence ID" value="G27283.1:cds"/>
    <property type="gene ID" value="G27283"/>
</dbReference>
<evidence type="ECO:0000256" key="1">
    <source>
        <dbReference type="SAM" id="MobiDB-lite"/>
    </source>
</evidence>
<feature type="domain" description="Cyclic nucleotide-binding" evidence="2">
    <location>
        <begin position="605"/>
        <end position="648"/>
    </location>
</feature>
<dbReference type="AlphaFoldDB" id="A0A8W8LBS9"/>
<evidence type="ECO:0000259" key="2">
    <source>
        <dbReference type="PROSITE" id="PS50042"/>
    </source>
</evidence>
<evidence type="ECO:0000313" key="4">
    <source>
        <dbReference type="Proteomes" id="UP000005408"/>
    </source>
</evidence>
<protein>
    <recommendedName>
        <fullName evidence="2">Cyclic nucleotide-binding domain-containing protein</fullName>
    </recommendedName>
</protein>
<feature type="region of interest" description="Disordered" evidence="1">
    <location>
        <begin position="485"/>
        <end position="517"/>
    </location>
</feature>
<proteinExistence type="predicted"/>
<feature type="domain" description="Cyclic nucleotide-binding" evidence="2">
    <location>
        <begin position="225"/>
        <end position="303"/>
    </location>
</feature>
<evidence type="ECO:0000313" key="3">
    <source>
        <dbReference type="EnsemblMetazoa" id="G27283.1:cds"/>
    </source>
</evidence>
<feature type="compositionally biased region" description="Basic and acidic residues" evidence="1">
    <location>
        <begin position="485"/>
        <end position="504"/>
    </location>
</feature>
<dbReference type="Proteomes" id="UP000005408">
    <property type="component" value="Unassembled WGS sequence"/>
</dbReference>
<dbReference type="InterPro" id="IPR018490">
    <property type="entry name" value="cNMP-bd_dom_sf"/>
</dbReference>
<keyword evidence="4" id="KW-1185">Reference proteome</keyword>
<dbReference type="PROSITE" id="PS50042">
    <property type="entry name" value="CNMP_BINDING_3"/>
    <property type="match status" value="2"/>
</dbReference>
<dbReference type="InterPro" id="IPR000595">
    <property type="entry name" value="cNMP-bd_dom"/>
</dbReference>
<dbReference type="Gene3D" id="2.60.120.10">
    <property type="entry name" value="Jelly Rolls"/>
    <property type="match status" value="1"/>
</dbReference>
<dbReference type="PANTHER" id="PTHR23011">
    <property type="entry name" value="CYCLIC NUCLEOTIDE-BINDING DOMAIN CONTAINING PROTEIN"/>
    <property type="match status" value="1"/>
</dbReference>
<feature type="region of interest" description="Disordered" evidence="1">
    <location>
        <begin position="530"/>
        <end position="549"/>
    </location>
</feature>
<dbReference type="InterPro" id="IPR014710">
    <property type="entry name" value="RmlC-like_jellyroll"/>
</dbReference>
<dbReference type="OrthoDB" id="166212at2759"/>
<sequence length="700" mass="81540">MALALSYDRQTRNLLDQAMQQTSKFRRQSLWKDAVTVANQNQTVVKMRLMERRKNNAKIKSKFKRDILGSPHILAYLGRPVSPFIKFRRMARAVKMLISVCHVCRSLLVTSVSKENWFALLDNLVAATTLQQSQKKGRAFVALVTNEKHKMEQLTFDINDYKQQRLTKDLFTDEIREIMRQRPGTRSSDQIMEVVRVMKGMSKQFCEYSLGIQKKICQYSFYDKYRHNRVIIKRGLPPDGIYFVISGTLVSKPDDKRNPDELHAGEKFGEEDLVCGCGRRATVITRHEVELLFLHRFDYMDIFDMSADSNDPKNLNICRRDVVLRHFPMDKLEDNPGTWSTLKYRYGRLIVKNSNEMEWIYVILSGEARVIARLQPDTIDVKARRQQIQRTIEQDSPFYKKKKILNFVSDRAHVKSKYSPATYHPGIRRDLMSAPPAHGHRRCLDDIAYKNVPDAQNAVTSIRGFLRSKSEILESKSDKLPKIDIKVSDENGDTTEKTENDENIRPISVTPSEPQQLSFTEISADKKSFYQRTGHNAGNKPRPKSENLHAMKKKRLTHEQMMERLHMAERRRLKEKYMNAPNIKPQRVVITHEKETAELPAFVQVETLHPGQTFGLRSCLESYERGPSVSLISGDCEVLAINKKFFLRHCDDAMFSLIRLKAKPFPQQSELVDRLDITLQWDEFKQETLKDYLRRRIRKH</sequence>
<dbReference type="SUPFAM" id="SSF51206">
    <property type="entry name" value="cAMP-binding domain-like"/>
    <property type="match status" value="2"/>
</dbReference>